<dbReference type="SUPFAM" id="SSF53271">
    <property type="entry name" value="PRTase-like"/>
    <property type="match status" value="1"/>
</dbReference>
<organism evidence="2 3">
    <name type="scientific">Demequina lignilytica</name>
    <dbReference type="NCBI Taxonomy" id="3051663"/>
    <lineage>
        <taxon>Bacteria</taxon>
        <taxon>Bacillati</taxon>
        <taxon>Actinomycetota</taxon>
        <taxon>Actinomycetes</taxon>
        <taxon>Micrococcales</taxon>
        <taxon>Demequinaceae</taxon>
        <taxon>Demequina</taxon>
    </lineage>
</organism>
<dbReference type="RefSeq" id="WP_301119913.1">
    <property type="nucleotide sequence ID" value="NZ_JAUHPX010000005.1"/>
</dbReference>
<dbReference type="InterPro" id="IPR051910">
    <property type="entry name" value="ComF/GntX_DNA_util-trans"/>
</dbReference>
<evidence type="ECO:0000256" key="1">
    <source>
        <dbReference type="SAM" id="MobiDB-lite"/>
    </source>
</evidence>
<feature type="region of interest" description="Disordered" evidence="1">
    <location>
        <begin position="154"/>
        <end position="173"/>
    </location>
</feature>
<dbReference type="PANTHER" id="PTHR47505:SF1">
    <property type="entry name" value="DNA UTILIZATION PROTEIN YHGH"/>
    <property type="match status" value="1"/>
</dbReference>
<dbReference type="PANTHER" id="PTHR47505">
    <property type="entry name" value="DNA UTILIZATION PROTEIN YHGH"/>
    <property type="match status" value="1"/>
</dbReference>
<dbReference type="Gene3D" id="3.40.50.2020">
    <property type="match status" value="1"/>
</dbReference>
<protein>
    <submittedName>
        <fullName evidence="2">ComF family protein</fullName>
    </submittedName>
</protein>
<dbReference type="AlphaFoldDB" id="A0AAW7M1F3"/>
<comment type="caution">
    <text evidence="2">The sequence shown here is derived from an EMBL/GenBank/DDBJ whole genome shotgun (WGS) entry which is preliminary data.</text>
</comment>
<sequence>MRMAGVWRSAVGAARLALPVDCPGCDAPDERWCEECRAPWWEEPVRCETSAARLEVLDPPLPAWSITVLEGSAHGTVSAWKDGGRRDLDRDLTAAMRRAAAVVAAALAAACGEVDVVPCPARAAHTRRRGADLPGLLARGAAAGLRDAGVSASPRSLLRPARGRSRGAGDRGRWRGEAPVALAAVRGPMRPVLLVDDVVTTGATLARAAQALQAGPAVPVGALLLAVAPGVHSRQGSALL</sequence>
<dbReference type="EMBL" id="JAUHPX010000005">
    <property type="protein sequence ID" value="MDN4488269.1"/>
    <property type="molecule type" value="Genomic_DNA"/>
</dbReference>
<name>A0AAW7M1F3_9MICO</name>
<gene>
    <name evidence="2" type="ORF">QQX10_08825</name>
</gene>
<evidence type="ECO:0000313" key="3">
    <source>
        <dbReference type="Proteomes" id="UP001172737"/>
    </source>
</evidence>
<dbReference type="InterPro" id="IPR029057">
    <property type="entry name" value="PRTase-like"/>
</dbReference>
<dbReference type="Proteomes" id="UP001172737">
    <property type="component" value="Unassembled WGS sequence"/>
</dbReference>
<evidence type="ECO:0000313" key="2">
    <source>
        <dbReference type="EMBL" id="MDN4488269.1"/>
    </source>
</evidence>
<proteinExistence type="predicted"/>
<accession>A0AAW7M1F3</accession>
<reference evidence="2" key="1">
    <citation type="submission" date="2023-06" db="EMBL/GenBank/DDBJ databases">
        <title>Sysu t00039.</title>
        <authorList>
            <person name="Gao L."/>
            <person name="Fang B.-Z."/>
            <person name="Li W.-J."/>
        </authorList>
    </citation>
    <scope>NUCLEOTIDE SEQUENCE</scope>
    <source>
        <strain evidence="2">SYSU T00039</strain>
    </source>
</reference>
<keyword evidence="3" id="KW-1185">Reference proteome</keyword>